<accession>A0A2C9V1L7</accession>
<gene>
    <name evidence="1" type="ORF">MANES_11G151000</name>
</gene>
<proteinExistence type="predicted"/>
<dbReference type="EMBL" id="CM004397">
    <property type="protein sequence ID" value="OAY38081.1"/>
    <property type="molecule type" value="Genomic_DNA"/>
</dbReference>
<dbReference type="SUPFAM" id="SSF54593">
    <property type="entry name" value="Glyoxalase/Bleomycin resistance protein/Dihydroxybiphenyl dioxygenase"/>
    <property type="match status" value="1"/>
</dbReference>
<dbReference type="CDD" id="cd07233">
    <property type="entry name" value="GlxI_Zn"/>
    <property type="match status" value="1"/>
</dbReference>
<protein>
    <recommendedName>
        <fullName evidence="2">VOC domain-containing protein</fullName>
    </recommendedName>
</protein>
<dbReference type="STRING" id="3983.A0A2C9V1L7"/>
<dbReference type="Gene3D" id="3.10.180.10">
    <property type="entry name" value="2,3-Dihydroxybiphenyl 1,2-Dioxygenase, domain 1"/>
    <property type="match status" value="1"/>
</dbReference>
<dbReference type="InterPro" id="IPR029068">
    <property type="entry name" value="Glyas_Bleomycin-R_OHBP_Dase"/>
</dbReference>
<evidence type="ECO:0000313" key="1">
    <source>
        <dbReference type="EMBL" id="OAY38081.1"/>
    </source>
</evidence>
<dbReference type="AlphaFoldDB" id="A0A2C9V1L7"/>
<evidence type="ECO:0008006" key="2">
    <source>
        <dbReference type="Google" id="ProtNLM"/>
    </source>
</evidence>
<sequence>MIFSLSENVRLLKRLDFPDTKFCLYFMGYEDPASAPSDPVERAVWTFGQKATIELAPQYHNGNSKPRGFGHAGIAVYSVYKACEIFEHLGMEFAKKPDDWIAFIKDPYGY</sequence>
<organism evidence="1">
    <name type="scientific">Manihot esculenta</name>
    <name type="common">Cassava</name>
    <name type="synonym">Jatropha manihot</name>
    <dbReference type="NCBI Taxonomy" id="3983"/>
    <lineage>
        <taxon>Eukaryota</taxon>
        <taxon>Viridiplantae</taxon>
        <taxon>Streptophyta</taxon>
        <taxon>Embryophyta</taxon>
        <taxon>Tracheophyta</taxon>
        <taxon>Spermatophyta</taxon>
        <taxon>Magnoliopsida</taxon>
        <taxon>eudicotyledons</taxon>
        <taxon>Gunneridae</taxon>
        <taxon>Pentapetalae</taxon>
        <taxon>rosids</taxon>
        <taxon>fabids</taxon>
        <taxon>Malpighiales</taxon>
        <taxon>Euphorbiaceae</taxon>
        <taxon>Crotonoideae</taxon>
        <taxon>Manihoteae</taxon>
        <taxon>Manihot</taxon>
    </lineage>
</organism>
<reference evidence="1" key="1">
    <citation type="submission" date="2016-02" db="EMBL/GenBank/DDBJ databases">
        <title>WGS assembly of Manihot esculenta.</title>
        <authorList>
            <person name="Bredeson J.V."/>
            <person name="Prochnik S.E."/>
            <person name="Lyons J.B."/>
            <person name="Schmutz J."/>
            <person name="Grimwood J."/>
            <person name="Vrebalov J."/>
            <person name="Bart R.S."/>
            <person name="Amuge T."/>
            <person name="Ferguson M.E."/>
            <person name="Green R."/>
            <person name="Putnam N."/>
            <person name="Stites J."/>
            <person name="Rounsley S."/>
            <person name="Rokhsar D.S."/>
        </authorList>
    </citation>
    <scope>NUCLEOTIDE SEQUENCE [LARGE SCALE GENOMIC DNA]</scope>
    <source>
        <tissue evidence="1">Leaf</tissue>
    </source>
</reference>
<dbReference type="PANTHER" id="PTHR10374">
    <property type="entry name" value="LACTOYLGLUTATHIONE LYASE GLYOXALASE I"/>
    <property type="match status" value="1"/>
</dbReference>
<dbReference type="PANTHER" id="PTHR10374:SF30">
    <property type="entry name" value="LACTOYLGLUTATHIONE LYASE"/>
    <property type="match status" value="1"/>
</dbReference>
<name>A0A2C9V1L7_MANES</name>